<accession>A0A5B7JAG8</accession>
<reference evidence="2 3" key="1">
    <citation type="submission" date="2019-05" db="EMBL/GenBank/DDBJ databases">
        <title>Another draft genome of Portunus trituberculatus and its Hox gene families provides insights of decapod evolution.</title>
        <authorList>
            <person name="Jeong J.-H."/>
            <person name="Song I."/>
            <person name="Kim S."/>
            <person name="Choi T."/>
            <person name="Kim D."/>
            <person name="Ryu S."/>
            <person name="Kim W."/>
        </authorList>
    </citation>
    <scope>NUCLEOTIDE SEQUENCE [LARGE SCALE GENOMIC DNA]</scope>
    <source>
        <tissue evidence="2">Muscle</tissue>
    </source>
</reference>
<dbReference type="AlphaFoldDB" id="A0A5B7JAG8"/>
<gene>
    <name evidence="2" type="ORF">E2C01_088335</name>
</gene>
<dbReference type="Proteomes" id="UP000324222">
    <property type="component" value="Unassembled WGS sequence"/>
</dbReference>
<sequence length="79" mass="9123">MYTTGDERGVPPGFALRAAMPRSDRQRSKDEYTVQGQEILVLEETFYFPPTTGLVFLCRPRCTPCRDREALCRLAWQHS</sequence>
<dbReference type="EMBL" id="VSRR010094034">
    <property type="protein sequence ID" value="MPC93212.1"/>
    <property type="molecule type" value="Genomic_DNA"/>
</dbReference>
<feature type="region of interest" description="Disordered" evidence="1">
    <location>
        <begin position="1"/>
        <end position="31"/>
    </location>
</feature>
<proteinExistence type="predicted"/>
<evidence type="ECO:0000313" key="2">
    <source>
        <dbReference type="EMBL" id="MPC93212.1"/>
    </source>
</evidence>
<protein>
    <submittedName>
        <fullName evidence="2">Uncharacterized protein</fullName>
    </submittedName>
</protein>
<evidence type="ECO:0000313" key="3">
    <source>
        <dbReference type="Proteomes" id="UP000324222"/>
    </source>
</evidence>
<evidence type="ECO:0000256" key="1">
    <source>
        <dbReference type="SAM" id="MobiDB-lite"/>
    </source>
</evidence>
<name>A0A5B7JAG8_PORTR</name>
<organism evidence="2 3">
    <name type="scientific">Portunus trituberculatus</name>
    <name type="common">Swimming crab</name>
    <name type="synonym">Neptunus trituberculatus</name>
    <dbReference type="NCBI Taxonomy" id="210409"/>
    <lineage>
        <taxon>Eukaryota</taxon>
        <taxon>Metazoa</taxon>
        <taxon>Ecdysozoa</taxon>
        <taxon>Arthropoda</taxon>
        <taxon>Crustacea</taxon>
        <taxon>Multicrustacea</taxon>
        <taxon>Malacostraca</taxon>
        <taxon>Eumalacostraca</taxon>
        <taxon>Eucarida</taxon>
        <taxon>Decapoda</taxon>
        <taxon>Pleocyemata</taxon>
        <taxon>Brachyura</taxon>
        <taxon>Eubrachyura</taxon>
        <taxon>Portunoidea</taxon>
        <taxon>Portunidae</taxon>
        <taxon>Portuninae</taxon>
        <taxon>Portunus</taxon>
    </lineage>
</organism>
<comment type="caution">
    <text evidence="2">The sequence shown here is derived from an EMBL/GenBank/DDBJ whole genome shotgun (WGS) entry which is preliminary data.</text>
</comment>
<feature type="compositionally biased region" description="Basic and acidic residues" evidence="1">
    <location>
        <begin position="22"/>
        <end position="31"/>
    </location>
</feature>
<keyword evidence="3" id="KW-1185">Reference proteome</keyword>